<comment type="caution">
    <text evidence="2">The sequence shown here is derived from an EMBL/GenBank/DDBJ whole genome shotgun (WGS) entry which is preliminary data.</text>
</comment>
<evidence type="ECO:0008006" key="4">
    <source>
        <dbReference type="Google" id="ProtNLM"/>
    </source>
</evidence>
<dbReference type="PATRIC" id="fig|1348657.5.peg.2443"/>
<protein>
    <recommendedName>
        <fullName evidence="4">PepSY domain-containing protein</fullName>
    </recommendedName>
</protein>
<dbReference type="OrthoDB" id="8524455at2"/>
<sequence length="247" mass="27653">MKMPTLTLIALLGSTLAPAAAFAADSVKPDLVQKPLLEERQAHVAQLRHTRAQLAEELGTGKDRAYYRQTLENLGYHITSVNRDDPDYLEYEIIKAGDSYEVQVDFKNGVSTFINVAPNLWKARATREALKDENYRYTYPTSVTANAHEVSDRVRSKAWAEEKPAVERELGIGHDRSYYPAVLHKMGYTVTAVNDAAADTLEMEVVKGDTSYDIKVEFDAKTLKSTAIDVSPNNRESEAIERAKSRK</sequence>
<name>T0AQK6_9RHOO</name>
<organism evidence="2 3">
    <name type="scientific">Thauera terpenica 58Eu</name>
    <dbReference type="NCBI Taxonomy" id="1348657"/>
    <lineage>
        <taxon>Bacteria</taxon>
        <taxon>Pseudomonadati</taxon>
        <taxon>Pseudomonadota</taxon>
        <taxon>Betaproteobacteria</taxon>
        <taxon>Rhodocyclales</taxon>
        <taxon>Zoogloeaceae</taxon>
        <taxon>Thauera</taxon>
    </lineage>
</organism>
<keyword evidence="1" id="KW-0732">Signal</keyword>
<proteinExistence type="predicted"/>
<dbReference type="EMBL" id="ATJV01000062">
    <property type="protein sequence ID" value="EPZ15074.1"/>
    <property type="molecule type" value="Genomic_DNA"/>
</dbReference>
<dbReference type="AlphaFoldDB" id="T0AQK6"/>
<dbReference type="RefSeq" id="WP_021249855.1">
    <property type="nucleotide sequence ID" value="NZ_ATJV01000062.1"/>
</dbReference>
<accession>T0AQK6</accession>
<dbReference type="Proteomes" id="UP000015455">
    <property type="component" value="Unassembled WGS sequence"/>
</dbReference>
<evidence type="ECO:0000313" key="2">
    <source>
        <dbReference type="EMBL" id="EPZ15074.1"/>
    </source>
</evidence>
<evidence type="ECO:0000313" key="3">
    <source>
        <dbReference type="Proteomes" id="UP000015455"/>
    </source>
</evidence>
<reference evidence="2 3" key="1">
    <citation type="submission" date="2013-06" db="EMBL/GenBank/DDBJ databases">
        <title>Draft genome sequence of Thauera terpenica.</title>
        <authorList>
            <person name="Liu B."/>
            <person name="Frostegard A.H."/>
            <person name="Shapleigh J.P."/>
        </authorList>
    </citation>
    <scope>NUCLEOTIDE SEQUENCE [LARGE SCALE GENOMIC DNA]</scope>
    <source>
        <strain evidence="2 3">58Eu</strain>
    </source>
</reference>
<gene>
    <name evidence="2" type="ORF">M622_16790</name>
</gene>
<keyword evidence="3" id="KW-1185">Reference proteome</keyword>
<evidence type="ECO:0000256" key="1">
    <source>
        <dbReference type="SAM" id="SignalP"/>
    </source>
</evidence>
<feature type="signal peptide" evidence="1">
    <location>
        <begin position="1"/>
        <end position="23"/>
    </location>
</feature>
<feature type="chain" id="PRO_5004573758" description="PepSY domain-containing protein" evidence="1">
    <location>
        <begin position="24"/>
        <end position="247"/>
    </location>
</feature>